<gene>
    <name evidence="2" type="ORF">D7044_05520</name>
</gene>
<comment type="caution">
    <text evidence="2">The sequence shown here is derived from an EMBL/GenBank/DDBJ whole genome shotgun (WGS) entry which is preliminary data.</text>
</comment>
<name>A0A3A9YEL4_9ACTN</name>
<dbReference type="InterPro" id="IPR053832">
    <property type="entry name" value="DUF6924"/>
</dbReference>
<organism evidence="2 3">
    <name type="scientific">Micromonospora musae</name>
    <dbReference type="NCBI Taxonomy" id="1894970"/>
    <lineage>
        <taxon>Bacteria</taxon>
        <taxon>Bacillati</taxon>
        <taxon>Actinomycetota</taxon>
        <taxon>Actinomycetes</taxon>
        <taxon>Micromonosporales</taxon>
        <taxon>Micromonosporaceae</taxon>
        <taxon>Micromonospora</taxon>
    </lineage>
</organism>
<reference evidence="2 3" key="1">
    <citation type="submission" date="2018-09" db="EMBL/GenBank/DDBJ databases">
        <title>Micromonospora sp. nov. MS1-9, isolated from a root of Musa sp.</title>
        <authorList>
            <person name="Kuncharoen N."/>
            <person name="Kudo T."/>
            <person name="Ohkuma M."/>
            <person name="Yuki M."/>
            <person name="Tanasupawat S."/>
        </authorList>
    </citation>
    <scope>NUCLEOTIDE SEQUENCE [LARGE SCALE GENOMIC DNA]</scope>
    <source>
        <strain evidence="2 3">MS1-9</strain>
    </source>
</reference>
<proteinExistence type="predicted"/>
<evidence type="ECO:0000313" key="2">
    <source>
        <dbReference type="EMBL" id="RKN35599.1"/>
    </source>
</evidence>
<evidence type="ECO:0000313" key="3">
    <source>
        <dbReference type="Proteomes" id="UP000275865"/>
    </source>
</evidence>
<sequence length="158" mass="17325">MCLRAPSAGRRAESILVVISLPQPDDLTSLVLRTDFTDDAAWEALKAALHAWEGHDSATFVNDPNYANLSVQELVDAEDAASHEDKLIYLFLADATTMTDVERPLLAVDLAHEPGRTFRVPPRWFADVSANFTIANLDFDEFADAADNSGTYRGLDGD</sequence>
<feature type="domain" description="DUF6924" evidence="1">
    <location>
        <begin position="28"/>
        <end position="154"/>
    </location>
</feature>
<accession>A0A3A9YEL4</accession>
<protein>
    <recommendedName>
        <fullName evidence="1">DUF6924 domain-containing protein</fullName>
    </recommendedName>
</protein>
<dbReference type="Proteomes" id="UP000275865">
    <property type="component" value="Unassembled WGS sequence"/>
</dbReference>
<dbReference type="EMBL" id="RAZT01000002">
    <property type="protein sequence ID" value="RKN35599.1"/>
    <property type="molecule type" value="Genomic_DNA"/>
</dbReference>
<evidence type="ECO:0000259" key="1">
    <source>
        <dbReference type="Pfam" id="PF21962"/>
    </source>
</evidence>
<dbReference type="Pfam" id="PF21962">
    <property type="entry name" value="DUF6924"/>
    <property type="match status" value="1"/>
</dbReference>
<dbReference type="AlphaFoldDB" id="A0A3A9YEL4"/>